<accession>A0ABZ1D6D7</accession>
<dbReference type="Proteomes" id="UP001329825">
    <property type="component" value="Chromosome 7"/>
</dbReference>
<reference evidence="1 2" key="1">
    <citation type="submission" date="2024-01" db="EMBL/GenBank/DDBJ databases">
        <title>Comparative genomics of Cryptococcus and Kwoniella reveals pathogenesis evolution and contrasting modes of karyotype evolution via chromosome fusion or intercentromeric recombination.</title>
        <authorList>
            <person name="Coelho M.A."/>
            <person name="David-Palma M."/>
            <person name="Shea T."/>
            <person name="Bowers K."/>
            <person name="McGinley-Smith S."/>
            <person name="Mohammad A.W."/>
            <person name="Gnirke A."/>
            <person name="Yurkov A.M."/>
            <person name="Nowrousian M."/>
            <person name="Sun S."/>
            <person name="Cuomo C.A."/>
            <person name="Heitman J."/>
        </authorList>
    </citation>
    <scope>NUCLEOTIDE SEQUENCE [LARGE SCALE GENOMIC DNA]</scope>
    <source>
        <strain evidence="1">CBS 11374</strain>
    </source>
</reference>
<dbReference type="GeneID" id="87957618"/>
<dbReference type="InterPro" id="IPR005366">
    <property type="entry name" value="EMC8/9"/>
</dbReference>
<dbReference type="RefSeq" id="XP_062793251.1">
    <property type="nucleotide sequence ID" value="XM_062937200.1"/>
</dbReference>
<name>A0ABZ1D6D7_9TREE</name>
<protein>
    <recommendedName>
        <fullName evidence="3">MPN domain-containing protein</fullName>
    </recommendedName>
</protein>
<evidence type="ECO:0000313" key="2">
    <source>
        <dbReference type="Proteomes" id="UP001329825"/>
    </source>
</evidence>
<sequence length="216" mass="23434">MTSTGYTYSLSPSSYCLPILHAALHPSSTVLGVFLSSTSSPSSSSSTTAGTIEVAEAIPLIHTNANVSPITEVALSLVEEYAKSDDKRIVGVYVAREYEDGLGRTGERVLTALKERFQGAFGLLLDNDKLAHHQFAYVPYLPTTSTTIKSITSTSSDNVPEAFTLCPTGLPAKLIRVIKEKKIHKGLKDFDDHLEDPDADWLVNSTVKSDIQRYLA</sequence>
<organism evidence="1 2">
    <name type="scientific">Kwoniella shivajii</name>
    <dbReference type="NCBI Taxonomy" id="564305"/>
    <lineage>
        <taxon>Eukaryota</taxon>
        <taxon>Fungi</taxon>
        <taxon>Dikarya</taxon>
        <taxon>Basidiomycota</taxon>
        <taxon>Agaricomycotina</taxon>
        <taxon>Tremellomycetes</taxon>
        <taxon>Tremellales</taxon>
        <taxon>Cryptococcaceae</taxon>
        <taxon>Kwoniella</taxon>
    </lineage>
</organism>
<dbReference type="PANTHER" id="PTHR12941">
    <property type="entry name" value="ER MEMBRANE PROTEIN COMPLEX"/>
    <property type="match status" value="1"/>
</dbReference>
<evidence type="ECO:0000313" key="1">
    <source>
        <dbReference type="EMBL" id="WRT68511.1"/>
    </source>
</evidence>
<gene>
    <name evidence="1" type="ORF">IL334_005487</name>
</gene>
<evidence type="ECO:0008006" key="3">
    <source>
        <dbReference type="Google" id="ProtNLM"/>
    </source>
</evidence>
<keyword evidence="2" id="KW-1185">Reference proteome</keyword>
<proteinExistence type="predicted"/>
<dbReference type="EMBL" id="CP141887">
    <property type="protein sequence ID" value="WRT68511.1"/>
    <property type="molecule type" value="Genomic_DNA"/>
</dbReference>
<dbReference type="Pfam" id="PF03665">
    <property type="entry name" value="UPF0172"/>
    <property type="match status" value="1"/>
</dbReference>
<dbReference type="PANTHER" id="PTHR12941:SF10">
    <property type="entry name" value="ER MEMBRANE PROTEIN COMPLEX SUBUNIT 8_9 HOMOLOG"/>
    <property type="match status" value="1"/>
</dbReference>